<comment type="catalytic activity">
    <reaction evidence="1">
        <text>adenosine 3',5'-bisphosphate + H2O = AMP + phosphate</text>
        <dbReference type="Rhea" id="RHEA:10040"/>
        <dbReference type="ChEBI" id="CHEBI:15377"/>
        <dbReference type="ChEBI" id="CHEBI:43474"/>
        <dbReference type="ChEBI" id="CHEBI:58343"/>
        <dbReference type="ChEBI" id="CHEBI:456215"/>
        <dbReference type="EC" id="3.1.3.7"/>
    </reaction>
</comment>
<dbReference type="Gene3D" id="3.40.190.80">
    <property type="match status" value="1"/>
</dbReference>
<dbReference type="EMBL" id="DOGS01000300">
    <property type="protein sequence ID" value="HBQ50153.1"/>
    <property type="molecule type" value="Genomic_DNA"/>
</dbReference>
<dbReference type="PRINTS" id="PR00377">
    <property type="entry name" value="IMPHPHTASES"/>
</dbReference>
<keyword evidence="1" id="KW-0472">Membrane</keyword>
<evidence type="ECO:0000313" key="4">
    <source>
        <dbReference type="EMBL" id="HBQ50153.1"/>
    </source>
</evidence>
<protein>
    <recommendedName>
        <fullName evidence="1">3'(2'),5'-bisphosphate nucleotidase CysQ</fullName>
        <ecNumber evidence="1">3.1.3.7</ecNumber>
    </recommendedName>
    <alternativeName>
        <fullName evidence="1">3'(2'),5-bisphosphonucleoside 3'(2')-phosphohydrolase</fullName>
    </alternativeName>
    <alternativeName>
        <fullName evidence="1">3'-phosphoadenosine 5'-phosphate phosphatase</fullName>
        <shortName evidence="1">PAP phosphatase</shortName>
    </alternativeName>
</protein>
<feature type="binding site" evidence="1">
    <location>
        <position position="249"/>
    </location>
    <ligand>
        <name>substrate</name>
    </ligand>
</feature>
<evidence type="ECO:0000313" key="5">
    <source>
        <dbReference type="Proteomes" id="UP000259173"/>
    </source>
</evidence>
<keyword evidence="1" id="KW-1003">Cell membrane</keyword>
<dbReference type="Proteomes" id="UP000259173">
    <property type="component" value="Unassembled WGS sequence"/>
</dbReference>
<feature type="binding site" evidence="2">
    <location>
        <position position="98"/>
    </location>
    <ligand>
        <name>Mg(2+)</name>
        <dbReference type="ChEBI" id="CHEBI:18420"/>
        <label>1</label>
        <note>catalytic</note>
    </ligand>
</feature>
<feature type="binding site" evidence="2">
    <location>
        <position position="119"/>
    </location>
    <ligand>
        <name>Mg(2+)</name>
        <dbReference type="ChEBI" id="CHEBI:18420"/>
        <label>1</label>
        <note>catalytic</note>
    </ligand>
</feature>
<sequence length="295" mass="31832">MQSYLVNTTQSYGLSSHESADRKSLGITQRIAHLTISADQLARIALDAGKLIMEIYESDFDVDRKGDASPVTEADQRAEVLILKGLAEAEPSLPVVAEESFSDGKVPEHGHRFALVDPLDGTKEFVNKNGEFTVNIAIIEHGRPVMGVVYAPARDRLFVAESHNSAWQATVEPGGDVPTERTALKIRPAPEAGLTAVASKSHRSAETDDWLGKFDVAETVGAGSSLKFCLIAAGEADLYPRMGRTMEWDTAAGHSVVEAAGGRVLTEEAKPLLYGKKERGYDNPHFIVYGDVTPA</sequence>
<feature type="binding site" evidence="1">
    <location>
        <position position="98"/>
    </location>
    <ligand>
        <name>substrate</name>
    </ligand>
</feature>
<evidence type="ECO:0000256" key="1">
    <source>
        <dbReference type="HAMAP-Rule" id="MF_02095"/>
    </source>
</evidence>
<dbReference type="HAMAP" id="MF_02095">
    <property type="entry name" value="CysQ"/>
    <property type="match status" value="1"/>
</dbReference>
<evidence type="ECO:0000256" key="2">
    <source>
        <dbReference type="PIRSR" id="PIRSR600760-2"/>
    </source>
</evidence>
<dbReference type="InterPro" id="IPR006240">
    <property type="entry name" value="CysQ"/>
</dbReference>
<dbReference type="EC" id="3.1.3.7" evidence="1"/>
<dbReference type="OrthoDB" id="9785695at2"/>
<feature type="binding site" evidence="1">
    <location>
        <begin position="119"/>
        <end position="122"/>
    </location>
    <ligand>
        <name>substrate</name>
    </ligand>
</feature>
<dbReference type="CDD" id="cd01638">
    <property type="entry name" value="CysQ"/>
    <property type="match status" value="1"/>
</dbReference>
<dbReference type="GO" id="GO:0008441">
    <property type="term" value="F:3'(2'),5'-bisphosphate nucleotidase activity"/>
    <property type="evidence" value="ECO:0007669"/>
    <property type="project" value="UniProtKB-UniRule"/>
</dbReference>
<name>A0A353YJC0_9PROT</name>
<accession>A0A353YJC0</accession>
<dbReference type="EMBL" id="DMBR01000338">
    <property type="protein sequence ID" value="HAE95092.1"/>
    <property type="molecule type" value="Genomic_DNA"/>
</dbReference>
<dbReference type="PANTHER" id="PTHR43028">
    <property type="entry name" value="3'(2'),5'-BISPHOSPHATE NUCLEOTIDASE 1"/>
    <property type="match status" value="1"/>
</dbReference>
<feature type="binding site" evidence="1">
    <location>
        <position position="98"/>
    </location>
    <ligand>
        <name>Mg(2+)</name>
        <dbReference type="ChEBI" id="CHEBI:18420"/>
        <label>1</label>
    </ligand>
</feature>
<dbReference type="InterPro" id="IPR050725">
    <property type="entry name" value="CysQ/Inositol_MonoPase"/>
</dbReference>
<dbReference type="Proteomes" id="UP000263957">
    <property type="component" value="Unassembled WGS sequence"/>
</dbReference>
<dbReference type="GO" id="GO:0005886">
    <property type="term" value="C:plasma membrane"/>
    <property type="evidence" value="ECO:0007669"/>
    <property type="project" value="UniProtKB-SubCell"/>
</dbReference>
<feature type="binding site" evidence="1">
    <location>
        <position position="119"/>
    </location>
    <ligand>
        <name>Mg(2+)</name>
        <dbReference type="ChEBI" id="CHEBI:18420"/>
        <label>1</label>
    </ligand>
</feature>
<comment type="similarity">
    <text evidence="1">Belongs to the inositol monophosphatase superfamily. CysQ family.</text>
</comment>
<keyword evidence="1 2" id="KW-0479">Metal-binding</keyword>
<feature type="binding site" evidence="1">
    <location>
        <position position="117"/>
    </location>
    <ligand>
        <name>Mg(2+)</name>
        <dbReference type="ChEBI" id="CHEBI:18420"/>
        <label>1</label>
    </ligand>
</feature>
<dbReference type="GO" id="GO:0000103">
    <property type="term" value="P:sulfate assimilation"/>
    <property type="evidence" value="ECO:0007669"/>
    <property type="project" value="TreeGrafter"/>
</dbReference>
<evidence type="ECO:0000313" key="3">
    <source>
        <dbReference type="EMBL" id="HAE95092.1"/>
    </source>
</evidence>
<keyword evidence="1" id="KW-0378">Hydrolase</keyword>
<dbReference type="InterPro" id="IPR000760">
    <property type="entry name" value="Inositol_monophosphatase-like"/>
</dbReference>
<feature type="binding site" evidence="2">
    <location>
        <position position="120"/>
    </location>
    <ligand>
        <name>Mg(2+)</name>
        <dbReference type="ChEBI" id="CHEBI:18420"/>
        <label>1</label>
        <note>catalytic</note>
    </ligand>
</feature>
<dbReference type="SUPFAM" id="SSF56655">
    <property type="entry name" value="Carbohydrate phosphatase"/>
    <property type="match status" value="1"/>
</dbReference>
<feature type="binding site" evidence="1">
    <location>
        <position position="120"/>
    </location>
    <ligand>
        <name>Mg(2+)</name>
        <dbReference type="ChEBI" id="CHEBI:18420"/>
        <label>2</label>
    </ligand>
</feature>
<comment type="cofactor">
    <cofactor evidence="1 2">
        <name>Mg(2+)</name>
        <dbReference type="ChEBI" id="CHEBI:18420"/>
    </cofactor>
</comment>
<feature type="binding site" evidence="2">
    <location>
        <position position="117"/>
    </location>
    <ligand>
        <name>Mg(2+)</name>
        <dbReference type="ChEBI" id="CHEBI:18420"/>
        <label>1</label>
        <note>catalytic</note>
    </ligand>
</feature>
<gene>
    <name evidence="1 4" type="primary">cysQ</name>
    <name evidence="3" type="ORF">DCG65_11055</name>
    <name evidence="4" type="ORF">DD728_14965</name>
</gene>
<comment type="function">
    <text evidence="1">Converts adenosine-3',5'-bisphosphate (PAP) to AMP.</text>
</comment>
<dbReference type="Gene3D" id="3.30.540.10">
    <property type="entry name" value="Fructose-1,6-Bisphosphatase, subunit A, domain 1"/>
    <property type="match status" value="1"/>
</dbReference>
<dbReference type="AlphaFoldDB" id="A0A353YJC0"/>
<dbReference type="PANTHER" id="PTHR43028:SF5">
    <property type="entry name" value="3'(2'),5'-BISPHOSPHATE NUCLEOTIDASE 1"/>
    <property type="match status" value="1"/>
</dbReference>
<dbReference type="NCBIfam" id="TIGR01331">
    <property type="entry name" value="bisphos_cysQ"/>
    <property type="match status" value="1"/>
</dbReference>
<organism evidence="4 6">
    <name type="scientific">Hyphomonas atlantica</name>
    <dbReference type="NCBI Taxonomy" id="1280948"/>
    <lineage>
        <taxon>Bacteria</taxon>
        <taxon>Pseudomonadati</taxon>
        <taxon>Pseudomonadota</taxon>
        <taxon>Alphaproteobacteria</taxon>
        <taxon>Hyphomonadales</taxon>
        <taxon>Hyphomonadaceae</taxon>
        <taxon>Hyphomonas</taxon>
    </lineage>
</organism>
<dbReference type="GO" id="GO:0000287">
    <property type="term" value="F:magnesium ion binding"/>
    <property type="evidence" value="ECO:0007669"/>
    <property type="project" value="UniProtKB-UniRule"/>
</dbReference>
<dbReference type="GO" id="GO:0050427">
    <property type="term" value="P:3'-phosphoadenosine 5'-phosphosulfate metabolic process"/>
    <property type="evidence" value="ECO:0007669"/>
    <property type="project" value="TreeGrafter"/>
</dbReference>
<proteinExistence type="inferred from homology"/>
<feature type="binding site" evidence="1">
    <location>
        <position position="249"/>
    </location>
    <ligand>
        <name>Mg(2+)</name>
        <dbReference type="ChEBI" id="CHEBI:18420"/>
        <label>2</label>
    </ligand>
</feature>
<dbReference type="Pfam" id="PF00459">
    <property type="entry name" value="Inositol_P"/>
    <property type="match status" value="1"/>
</dbReference>
<feature type="binding site" evidence="1">
    <location>
        <position position="117"/>
    </location>
    <ligand>
        <name>Mg(2+)</name>
        <dbReference type="ChEBI" id="CHEBI:18420"/>
        <label>2</label>
    </ligand>
</feature>
<feature type="binding site" evidence="2">
    <location>
        <position position="249"/>
    </location>
    <ligand>
        <name>Mg(2+)</name>
        <dbReference type="ChEBI" id="CHEBI:18420"/>
        <label>1</label>
        <note>catalytic</note>
    </ligand>
</feature>
<comment type="caution">
    <text evidence="4">The sequence shown here is derived from an EMBL/GenBank/DDBJ whole genome shotgun (WGS) entry which is preliminary data.</text>
</comment>
<keyword evidence="1" id="KW-0997">Cell inner membrane</keyword>
<evidence type="ECO:0000313" key="6">
    <source>
        <dbReference type="Proteomes" id="UP000263957"/>
    </source>
</evidence>
<reference evidence="5 6" key="1">
    <citation type="journal article" date="2018" name="Nat. Biotechnol.">
        <title>A standardized bacterial taxonomy based on genome phylogeny substantially revises the tree of life.</title>
        <authorList>
            <person name="Parks D.H."/>
            <person name="Chuvochina M."/>
            <person name="Waite D.W."/>
            <person name="Rinke C."/>
            <person name="Skarshewski A."/>
            <person name="Chaumeil P.A."/>
            <person name="Hugenholtz P."/>
        </authorList>
    </citation>
    <scope>NUCLEOTIDE SEQUENCE [LARGE SCALE GENOMIC DNA]</scope>
    <source>
        <strain evidence="4">UBA10378</strain>
        <strain evidence="3">UBA8557</strain>
    </source>
</reference>
<keyword evidence="1 2" id="KW-0460">Magnesium</keyword>
<comment type="subcellular location">
    <subcellularLocation>
        <location evidence="1">Cell inner membrane</location>
        <topology evidence="1">Peripheral membrane protein</topology>
        <orientation evidence="1">Cytoplasmic side</orientation>
    </subcellularLocation>
</comment>